<evidence type="ECO:0000256" key="1">
    <source>
        <dbReference type="ARBA" id="ARBA00005564"/>
    </source>
</evidence>
<dbReference type="OrthoDB" id="9972196at2759"/>
<reference evidence="4" key="1">
    <citation type="journal article" date="2015" name="PLoS Genet.">
        <title>Genome Sequence and Transcriptome Analyses of Chrysochromulina tobin: Metabolic Tools for Enhanced Algal Fitness in the Prominent Order Prymnesiales (Haptophyceae).</title>
        <authorList>
            <person name="Hovde B.T."/>
            <person name="Deodato C.R."/>
            <person name="Hunsperger H.M."/>
            <person name="Ryken S.A."/>
            <person name="Yost W."/>
            <person name="Jha R.K."/>
            <person name="Patterson J."/>
            <person name="Monnat R.J. Jr."/>
            <person name="Barlow S.B."/>
            <person name="Starkenburg S.R."/>
            <person name="Cattolico R.A."/>
        </authorList>
    </citation>
    <scope>NUCLEOTIDE SEQUENCE</scope>
    <source>
        <strain evidence="4">CCMP291</strain>
    </source>
</reference>
<dbReference type="InterPro" id="IPR050282">
    <property type="entry name" value="Cycloisomerase_2"/>
</dbReference>
<organism evidence="3 4">
    <name type="scientific">Chrysochromulina tobinii</name>
    <dbReference type="NCBI Taxonomy" id="1460289"/>
    <lineage>
        <taxon>Eukaryota</taxon>
        <taxon>Haptista</taxon>
        <taxon>Haptophyta</taxon>
        <taxon>Prymnesiophyceae</taxon>
        <taxon>Prymnesiales</taxon>
        <taxon>Chrysochromulinaceae</taxon>
        <taxon>Chrysochromulina</taxon>
    </lineage>
</organism>
<dbReference type="InterPro" id="IPR019405">
    <property type="entry name" value="Lactonase_7-beta_prop"/>
</dbReference>
<accession>A0A0M0J6X2</accession>
<evidence type="ECO:0000256" key="2">
    <source>
        <dbReference type="SAM" id="MobiDB-lite"/>
    </source>
</evidence>
<name>A0A0M0J6X2_9EUKA</name>
<dbReference type="Proteomes" id="UP000037460">
    <property type="component" value="Unassembled WGS sequence"/>
</dbReference>
<dbReference type="InterPro" id="IPR011048">
    <property type="entry name" value="Haem_d1_sf"/>
</dbReference>
<sequence length="474" mass="49218">MEHLVICGTYGEKLGHVNGKGKGLYVLKFDRSSLAFTEDFGKAQLGDVFKNPSYVTVFRDSVADRLDVYVVEESHSDAGFVAALTLNESTGELACNGEPIRRDLADAAACCHVTVAPGGSHVLAANYLTGSVVAIARLPDGKLDGTNVQYVDLPPATHPITYPLPNAARQERAHAHMVHVSAGTKSSTVLVPDLGSDVVWSIPFDAASLSAPLGEPVPSGSHQALAGGGPRHLALHPTEAVCYVCYELTSLVAAFKIDRKSGAISDEPPVGLLCALDGVGSHFLHGELPGAGARLPSGCTVDASKEFTRFVAPNWALEGTDASGLKPGHGRRVCSDKVTSLAAIAVTPDGSQLVVSSRIEGEPGALSAIPLTPSGLFVDAHDRPIRVTRTLGETPRDFAMLPGLPSASPTKRQRRGSDNGGGAAASAEPQAGMLALVANQNDDKIVVLCEGGPPTELTTKVPTPVCVCIVPSKA</sequence>
<evidence type="ECO:0000313" key="4">
    <source>
        <dbReference type="Proteomes" id="UP000037460"/>
    </source>
</evidence>
<dbReference type="PANTHER" id="PTHR30344:SF1">
    <property type="entry name" value="6-PHOSPHOGLUCONOLACTONASE"/>
    <property type="match status" value="1"/>
</dbReference>
<comment type="similarity">
    <text evidence="1">Belongs to the cycloisomerase 2 family.</text>
</comment>
<dbReference type="EMBL" id="JWZX01003284">
    <property type="protein sequence ID" value="KOO22359.1"/>
    <property type="molecule type" value="Genomic_DNA"/>
</dbReference>
<proteinExistence type="inferred from homology"/>
<gene>
    <name evidence="3" type="ORF">Ctob_002103</name>
</gene>
<protein>
    <submittedName>
        <fullName evidence="3">6-phosphogluconolactonase</fullName>
    </submittedName>
</protein>
<dbReference type="SUPFAM" id="SSF51004">
    <property type="entry name" value="C-terminal (heme d1) domain of cytochrome cd1-nitrite reductase"/>
    <property type="match status" value="1"/>
</dbReference>
<feature type="region of interest" description="Disordered" evidence="2">
    <location>
        <begin position="396"/>
        <end position="426"/>
    </location>
</feature>
<dbReference type="GO" id="GO:0017057">
    <property type="term" value="F:6-phosphogluconolactonase activity"/>
    <property type="evidence" value="ECO:0007669"/>
    <property type="project" value="TreeGrafter"/>
</dbReference>
<dbReference type="InterPro" id="IPR015943">
    <property type="entry name" value="WD40/YVTN_repeat-like_dom_sf"/>
</dbReference>
<dbReference type="AlphaFoldDB" id="A0A0M0J6X2"/>
<comment type="caution">
    <text evidence="3">The sequence shown here is derived from an EMBL/GenBank/DDBJ whole genome shotgun (WGS) entry which is preliminary data.</text>
</comment>
<dbReference type="Pfam" id="PF10282">
    <property type="entry name" value="Lactonase"/>
    <property type="match status" value="1"/>
</dbReference>
<keyword evidence="4" id="KW-1185">Reference proteome</keyword>
<dbReference type="PANTHER" id="PTHR30344">
    <property type="entry name" value="6-PHOSPHOGLUCONOLACTONASE-RELATED"/>
    <property type="match status" value="1"/>
</dbReference>
<dbReference type="Gene3D" id="2.130.10.10">
    <property type="entry name" value="YVTN repeat-like/Quinoprotein amine dehydrogenase"/>
    <property type="match status" value="1"/>
</dbReference>
<evidence type="ECO:0000313" key="3">
    <source>
        <dbReference type="EMBL" id="KOO22359.1"/>
    </source>
</evidence>